<evidence type="ECO:0000259" key="2">
    <source>
        <dbReference type="Pfam" id="PF02481"/>
    </source>
</evidence>
<sequence length="366" mass="41020">MDKLFLGLSCTPGVGWSTIHKLLSHGMDQESMGWSQEQWKQHYPFLKDEQCNQLSKHVHIDFLEKLLLELKAKDIYLIPITDPRYPPMLKEIFDPPWLLFAKGSISLLSQPCLSFVGSRKTTKYGIAATVKLVTSLVQQDWCVVSGMALGIDAVSHRVALQEKGATIAVLGSGIDIPYPSQHKQLYEQITQNGLILSEYPPGVRAHPGFFPKRNRIISGISYGTVVIEANKRSGSLITAQLALEQGREVFAVPGSIFDQQSIGTNLLIQQHGAKLVLEHSDITQEFSHLDLNNDMQGNKKRLKIEEKVDDIEKRVLAQLAFEKKHVQELCEELELSFSELSSLLLRLEMKKLVQALPGSYYQSIGS</sequence>
<evidence type="ECO:0000313" key="5">
    <source>
        <dbReference type="Proteomes" id="UP001235840"/>
    </source>
</evidence>
<dbReference type="Pfam" id="PF02481">
    <property type="entry name" value="DNA_processg_A"/>
    <property type="match status" value="1"/>
</dbReference>
<comment type="similarity">
    <text evidence="1">Belongs to the DprA/Smf family.</text>
</comment>
<dbReference type="InterPro" id="IPR041614">
    <property type="entry name" value="DprA_WH"/>
</dbReference>
<dbReference type="NCBIfam" id="TIGR00732">
    <property type="entry name" value="dprA"/>
    <property type="match status" value="1"/>
</dbReference>
<dbReference type="SUPFAM" id="SSF102405">
    <property type="entry name" value="MCP/YpsA-like"/>
    <property type="match status" value="1"/>
</dbReference>
<dbReference type="RefSeq" id="WP_307390577.1">
    <property type="nucleotide sequence ID" value="NZ_BAAADK010000018.1"/>
</dbReference>
<evidence type="ECO:0000313" key="4">
    <source>
        <dbReference type="EMBL" id="MDQ0164650.1"/>
    </source>
</evidence>
<evidence type="ECO:0000259" key="3">
    <source>
        <dbReference type="Pfam" id="PF17782"/>
    </source>
</evidence>
<protein>
    <submittedName>
        <fullName evidence="4">DNA processing protein</fullName>
    </submittedName>
</protein>
<dbReference type="PANTHER" id="PTHR43022:SF1">
    <property type="entry name" value="PROTEIN SMF"/>
    <property type="match status" value="1"/>
</dbReference>
<reference evidence="4 5" key="1">
    <citation type="submission" date="2023-07" db="EMBL/GenBank/DDBJ databases">
        <title>Genomic Encyclopedia of Type Strains, Phase IV (KMG-IV): sequencing the most valuable type-strain genomes for metagenomic binning, comparative biology and taxonomic classification.</title>
        <authorList>
            <person name="Goeker M."/>
        </authorList>
    </citation>
    <scope>NUCLEOTIDE SEQUENCE [LARGE SCALE GENOMIC DNA]</scope>
    <source>
        <strain evidence="4 5">DSM 12751</strain>
    </source>
</reference>
<name>A0ABT9VUI7_9BACI</name>
<dbReference type="Gene3D" id="3.40.50.450">
    <property type="match status" value="1"/>
</dbReference>
<evidence type="ECO:0000256" key="1">
    <source>
        <dbReference type="ARBA" id="ARBA00006525"/>
    </source>
</evidence>
<feature type="domain" description="Smf/DprA SLOG" evidence="2">
    <location>
        <begin position="78"/>
        <end position="286"/>
    </location>
</feature>
<dbReference type="PANTHER" id="PTHR43022">
    <property type="entry name" value="PROTEIN SMF"/>
    <property type="match status" value="1"/>
</dbReference>
<dbReference type="Proteomes" id="UP001235840">
    <property type="component" value="Unassembled WGS sequence"/>
</dbReference>
<proteinExistence type="inferred from homology"/>
<dbReference type="Gene3D" id="1.10.10.10">
    <property type="entry name" value="Winged helix-like DNA-binding domain superfamily/Winged helix DNA-binding domain"/>
    <property type="match status" value="1"/>
</dbReference>
<dbReference type="Pfam" id="PF17782">
    <property type="entry name" value="WHD_DprA"/>
    <property type="match status" value="1"/>
</dbReference>
<feature type="domain" description="DprA winged helix" evidence="3">
    <location>
        <begin position="306"/>
        <end position="358"/>
    </location>
</feature>
<dbReference type="InterPro" id="IPR057666">
    <property type="entry name" value="DrpA_SLOG"/>
</dbReference>
<accession>A0ABT9VUI7</accession>
<comment type="caution">
    <text evidence="4">The sequence shown here is derived from an EMBL/GenBank/DDBJ whole genome shotgun (WGS) entry which is preliminary data.</text>
</comment>
<keyword evidence="5" id="KW-1185">Reference proteome</keyword>
<gene>
    <name evidence="4" type="ORF">J2S11_000550</name>
</gene>
<dbReference type="InterPro" id="IPR036388">
    <property type="entry name" value="WH-like_DNA-bd_sf"/>
</dbReference>
<organism evidence="4 5">
    <name type="scientific">Caldalkalibacillus horti</name>
    <dbReference type="NCBI Taxonomy" id="77523"/>
    <lineage>
        <taxon>Bacteria</taxon>
        <taxon>Bacillati</taxon>
        <taxon>Bacillota</taxon>
        <taxon>Bacilli</taxon>
        <taxon>Bacillales</taxon>
        <taxon>Bacillaceae</taxon>
        <taxon>Caldalkalibacillus</taxon>
    </lineage>
</organism>
<dbReference type="InterPro" id="IPR003488">
    <property type="entry name" value="DprA"/>
</dbReference>
<dbReference type="EMBL" id="JAUSTY010000002">
    <property type="protein sequence ID" value="MDQ0164650.1"/>
    <property type="molecule type" value="Genomic_DNA"/>
</dbReference>